<protein>
    <recommendedName>
        <fullName evidence="9">Receptor L-domain domain-containing protein</fullName>
    </recommendedName>
</protein>
<dbReference type="InParanoid" id="A0A1X2H7K4"/>
<accession>A0A1X2H7K4</accession>
<evidence type="ECO:0000256" key="3">
    <source>
        <dbReference type="ARBA" id="ARBA00022525"/>
    </source>
</evidence>
<dbReference type="SUPFAM" id="SSF52058">
    <property type="entry name" value="L domain-like"/>
    <property type="match status" value="2"/>
</dbReference>
<dbReference type="OrthoDB" id="536881at2759"/>
<evidence type="ECO:0000256" key="5">
    <source>
        <dbReference type="ARBA" id="ARBA00023180"/>
    </source>
</evidence>
<comment type="subcellular location">
    <subcellularLocation>
        <location evidence="1">Secreted</location>
        <location evidence="1">Cell wall</location>
    </subcellularLocation>
</comment>
<comment type="caution">
    <text evidence="7">The sequence shown here is derived from an EMBL/GenBank/DDBJ whole genome shotgun (WGS) entry which is preliminary data.</text>
</comment>
<dbReference type="FunCoup" id="A0A1X2H7K4">
    <property type="interactions" value="18"/>
</dbReference>
<keyword evidence="8" id="KW-1185">Reference proteome</keyword>
<evidence type="ECO:0008006" key="9">
    <source>
        <dbReference type="Google" id="ProtNLM"/>
    </source>
</evidence>
<dbReference type="PROSITE" id="PS51257">
    <property type="entry name" value="PROKAR_LIPOPROTEIN"/>
    <property type="match status" value="1"/>
</dbReference>
<keyword evidence="3" id="KW-0964">Secreted</keyword>
<dbReference type="STRING" id="13706.A0A1X2H7K4"/>
<evidence type="ECO:0000256" key="6">
    <source>
        <dbReference type="SAM" id="SignalP"/>
    </source>
</evidence>
<dbReference type="OMA" id="PFRQSDG"/>
<dbReference type="PANTHER" id="PTHR31018:SF3">
    <property type="entry name" value="RECEPTOR PROTEIN-TYROSINE KINASE"/>
    <property type="match status" value="1"/>
</dbReference>
<dbReference type="PANTHER" id="PTHR31018">
    <property type="entry name" value="SPORULATION-SPECIFIC PROTEIN-RELATED"/>
    <property type="match status" value="1"/>
</dbReference>
<evidence type="ECO:0000313" key="7">
    <source>
        <dbReference type="EMBL" id="ORY94488.1"/>
    </source>
</evidence>
<reference evidence="7 8" key="1">
    <citation type="submission" date="2016-07" db="EMBL/GenBank/DDBJ databases">
        <title>Pervasive Adenine N6-methylation of Active Genes in Fungi.</title>
        <authorList>
            <consortium name="DOE Joint Genome Institute"/>
            <person name="Mondo S.J."/>
            <person name="Dannebaum R.O."/>
            <person name="Kuo R.C."/>
            <person name="Labutti K."/>
            <person name="Haridas S."/>
            <person name="Kuo A."/>
            <person name="Salamov A."/>
            <person name="Ahrendt S.R."/>
            <person name="Lipzen A."/>
            <person name="Sullivan W."/>
            <person name="Andreopoulos W.B."/>
            <person name="Clum A."/>
            <person name="Lindquist E."/>
            <person name="Daum C."/>
            <person name="Ramamoorthy G.K."/>
            <person name="Gryganskyi A."/>
            <person name="Culley D."/>
            <person name="Magnuson J.K."/>
            <person name="James T.Y."/>
            <person name="O'Malley M.A."/>
            <person name="Stajich J.E."/>
            <person name="Spatafora J.W."/>
            <person name="Visel A."/>
            <person name="Grigoriev I.V."/>
        </authorList>
    </citation>
    <scope>NUCLEOTIDE SEQUENCE [LARGE SCALE GENOMIC DNA]</scope>
    <source>
        <strain evidence="7 8">NRRL 2496</strain>
    </source>
</reference>
<dbReference type="Proteomes" id="UP000242180">
    <property type="component" value="Unassembled WGS sequence"/>
</dbReference>
<dbReference type="InterPro" id="IPR051648">
    <property type="entry name" value="CWI-Assembly_Regulator"/>
</dbReference>
<dbReference type="InterPro" id="IPR036941">
    <property type="entry name" value="Rcpt_L-dom_sf"/>
</dbReference>
<dbReference type="GO" id="GO:0009277">
    <property type="term" value="C:fungal-type cell wall"/>
    <property type="evidence" value="ECO:0007669"/>
    <property type="project" value="TreeGrafter"/>
</dbReference>
<dbReference type="Gene3D" id="3.80.20.20">
    <property type="entry name" value="Receptor L-domain"/>
    <property type="match status" value="2"/>
</dbReference>
<evidence type="ECO:0000256" key="2">
    <source>
        <dbReference type="ARBA" id="ARBA00022512"/>
    </source>
</evidence>
<dbReference type="GO" id="GO:0005886">
    <property type="term" value="C:plasma membrane"/>
    <property type="evidence" value="ECO:0007669"/>
    <property type="project" value="TreeGrafter"/>
</dbReference>
<organism evidence="7 8">
    <name type="scientific">Syncephalastrum racemosum</name>
    <name type="common">Filamentous fungus</name>
    <dbReference type="NCBI Taxonomy" id="13706"/>
    <lineage>
        <taxon>Eukaryota</taxon>
        <taxon>Fungi</taxon>
        <taxon>Fungi incertae sedis</taxon>
        <taxon>Mucoromycota</taxon>
        <taxon>Mucoromycotina</taxon>
        <taxon>Mucoromycetes</taxon>
        <taxon>Mucorales</taxon>
        <taxon>Syncephalastraceae</taxon>
        <taxon>Syncephalastrum</taxon>
    </lineage>
</organism>
<proteinExistence type="predicted"/>
<dbReference type="GO" id="GO:0009986">
    <property type="term" value="C:cell surface"/>
    <property type="evidence" value="ECO:0007669"/>
    <property type="project" value="TreeGrafter"/>
</dbReference>
<sequence>MKSILCSAFVLCACASSFVAGSCSGDLKISSQAELDALRSCQIYKGTLTVDQSAATQLKLDGVTMLEGDLVMMNNEGLSKLSFPKLQAINGAFKLENNKALNGLDMPALTALKSFQVAVHPALPAISFPAGLAQADKIAISDTTVTKIDGLSLSKLSELVIDNNIYLRSIGLAHLSEISSSLIISANSPALSLDLSAVKNIRDGSFRNLAGISLSGLTKVAGDISFISNTFDSLEMSNITEIGGTLTISNNKKLGKLSVPELTRLGGALSVGDNTQLNLVDAFPHLEEVDGTVDLTGSFDEVQLPKLSDVRIESGEGGAMGGRYKFFCVLLVLTTESSCRYVAG</sequence>
<name>A0A1X2H7K4_SYNRA</name>
<dbReference type="GO" id="GO:0031505">
    <property type="term" value="P:fungal-type cell wall organization"/>
    <property type="evidence" value="ECO:0007669"/>
    <property type="project" value="TreeGrafter"/>
</dbReference>
<feature type="signal peptide" evidence="6">
    <location>
        <begin position="1"/>
        <end position="21"/>
    </location>
</feature>
<gene>
    <name evidence="7" type="ORF">BCR43DRAFT_476237</name>
</gene>
<keyword evidence="4 6" id="KW-0732">Signal</keyword>
<evidence type="ECO:0000313" key="8">
    <source>
        <dbReference type="Proteomes" id="UP000242180"/>
    </source>
</evidence>
<dbReference type="EMBL" id="MCGN01000007">
    <property type="protein sequence ID" value="ORY94488.1"/>
    <property type="molecule type" value="Genomic_DNA"/>
</dbReference>
<keyword evidence="2" id="KW-0134">Cell wall</keyword>
<dbReference type="AlphaFoldDB" id="A0A1X2H7K4"/>
<feature type="chain" id="PRO_5012259262" description="Receptor L-domain domain-containing protein" evidence="6">
    <location>
        <begin position="22"/>
        <end position="344"/>
    </location>
</feature>
<evidence type="ECO:0000256" key="4">
    <source>
        <dbReference type="ARBA" id="ARBA00022729"/>
    </source>
</evidence>
<evidence type="ECO:0000256" key="1">
    <source>
        <dbReference type="ARBA" id="ARBA00004191"/>
    </source>
</evidence>
<keyword evidence="5" id="KW-0325">Glycoprotein</keyword>